<feature type="transmembrane region" description="Helical" evidence="7">
    <location>
        <begin position="316"/>
        <end position="341"/>
    </location>
</feature>
<comment type="caution">
    <text evidence="8">The sequence shown here is derived from an EMBL/GenBank/DDBJ whole genome shotgun (WGS) entry which is preliminary data.</text>
</comment>
<dbReference type="InterPro" id="IPR002528">
    <property type="entry name" value="MATE_fam"/>
</dbReference>
<proteinExistence type="predicted"/>
<feature type="transmembrane region" description="Helical" evidence="7">
    <location>
        <begin position="165"/>
        <end position="186"/>
    </location>
</feature>
<feature type="transmembrane region" description="Helical" evidence="7">
    <location>
        <begin position="361"/>
        <end position="381"/>
    </location>
</feature>
<comment type="subcellular location">
    <subcellularLocation>
        <location evidence="1">Cell membrane</location>
        <topology evidence="1">Multi-pass membrane protein</topology>
    </subcellularLocation>
</comment>
<dbReference type="Pfam" id="PF01554">
    <property type="entry name" value="MatE"/>
    <property type="match status" value="2"/>
</dbReference>
<feature type="transmembrane region" description="Helical" evidence="7">
    <location>
        <begin position="12"/>
        <end position="31"/>
    </location>
</feature>
<dbReference type="EMBL" id="JBHUJC010000003">
    <property type="protein sequence ID" value="MFD2275212.1"/>
    <property type="molecule type" value="Genomic_DNA"/>
</dbReference>
<dbReference type="InterPro" id="IPR048279">
    <property type="entry name" value="MdtK-like"/>
</dbReference>
<evidence type="ECO:0000256" key="1">
    <source>
        <dbReference type="ARBA" id="ARBA00004651"/>
    </source>
</evidence>
<evidence type="ECO:0000313" key="9">
    <source>
        <dbReference type="Proteomes" id="UP001597297"/>
    </source>
</evidence>
<dbReference type="PANTHER" id="PTHR43823:SF3">
    <property type="entry name" value="MULTIDRUG EXPORT PROTEIN MEPA"/>
    <property type="match status" value="1"/>
</dbReference>
<evidence type="ECO:0000256" key="6">
    <source>
        <dbReference type="ARBA" id="ARBA00023136"/>
    </source>
</evidence>
<evidence type="ECO:0000256" key="5">
    <source>
        <dbReference type="ARBA" id="ARBA00022989"/>
    </source>
</evidence>
<reference evidence="9" key="1">
    <citation type="journal article" date="2019" name="Int. J. Syst. Evol. Microbiol.">
        <title>The Global Catalogue of Microorganisms (GCM) 10K type strain sequencing project: providing services to taxonomists for standard genome sequencing and annotation.</title>
        <authorList>
            <consortium name="The Broad Institute Genomics Platform"/>
            <consortium name="The Broad Institute Genome Sequencing Center for Infectious Disease"/>
            <person name="Wu L."/>
            <person name="Ma J."/>
        </authorList>
    </citation>
    <scope>NUCLEOTIDE SEQUENCE [LARGE SCALE GENOMIC DNA]</scope>
    <source>
        <strain evidence="9">JCM 16545</strain>
    </source>
</reference>
<feature type="transmembrane region" description="Helical" evidence="7">
    <location>
        <begin position="135"/>
        <end position="158"/>
    </location>
</feature>
<feature type="transmembrane region" description="Helical" evidence="7">
    <location>
        <begin position="192"/>
        <end position="216"/>
    </location>
</feature>
<keyword evidence="5 7" id="KW-1133">Transmembrane helix</keyword>
<dbReference type="PANTHER" id="PTHR43823">
    <property type="entry name" value="SPORULATION PROTEIN YKVU"/>
    <property type="match status" value="1"/>
</dbReference>
<keyword evidence="6 7" id="KW-0472">Membrane</keyword>
<keyword evidence="4 7" id="KW-0812">Transmembrane</keyword>
<dbReference type="RefSeq" id="WP_377094962.1">
    <property type="nucleotide sequence ID" value="NZ_JBHSJM010000001.1"/>
</dbReference>
<gene>
    <name evidence="8" type="ORF">ACFSQZ_01915</name>
</gene>
<evidence type="ECO:0000313" key="8">
    <source>
        <dbReference type="EMBL" id="MFD2275212.1"/>
    </source>
</evidence>
<feature type="transmembrane region" description="Helical" evidence="7">
    <location>
        <begin position="269"/>
        <end position="295"/>
    </location>
</feature>
<keyword evidence="3" id="KW-1003">Cell membrane</keyword>
<evidence type="ECO:0000256" key="2">
    <source>
        <dbReference type="ARBA" id="ARBA00022448"/>
    </source>
</evidence>
<sequence length="451" mass="48649">MEVQGNKVTEGSVFKLFWTYAIPSLIGIVSITTASVVDGLFVGRYVGADALVAVTLCIPFFTLVFGLALMLSVGGCVEAGIALGEGDRIKASAVFTKIVCSVLLLALVILGVSLACQDSLFKLLGGSGVVAEYMGAYMDVLGYALVLQMMGMACYYFLRVAGKPELGTVALVAGAVSNIVLDYIFLKELELGIAWAAWATLFSQALQFGLLLLFLWKKQTRLEWVLERKEWGIVGRCARNGFSEFVNEVSVGVVIFLINYLMLSRYGVAGVAAFSVINYLIFVSVMLTFGVADGVPPLVGENYGAGKLDRIGKVMVVAFGAVLCMGGVLVLSALTVGVEIAQWFVNVSEANVLELVQDILWVIWPIFMLHGVNILVALYLTGMRKVGESAMIALSRSLVLPVLFLVVVFYCYPDYPFFVALPLAEALTCILAIWCFIQNKPNKLVKGGVHG</sequence>
<evidence type="ECO:0000256" key="3">
    <source>
        <dbReference type="ARBA" id="ARBA00022475"/>
    </source>
</evidence>
<name>A0ABW5DYW2_9BACT</name>
<evidence type="ECO:0000256" key="7">
    <source>
        <dbReference type="SAM" id="Phobius"/>
    </source>
</evidence>
<organism evidence="8 9">
    <name type="scientific">Rubritalea spongiae</name>
    <dbReference type="NCBI Taxonomy" id="430797"/>
    <lineage>
        <taxon>Bacteria</taxon>
        <taxon>Pseudomonadati</taxon>
        <taxon>Verrucomicrobiota</taxon>
        <taxon>Verrucomicrobiia</taxon>
        <taxon>Verrucomicrobiales</taxon>
        <taxon>Rubritaleaceae</taxon>
        <taxon>Rubritalea</taxon>
    </lineage>
</organism>
<keyword evidence="9" id="KW-1185">Reference proteome</keyword>
<dbReference type="Proteomes" id="UP001597297">
    <property type="component" value="Unassembled WGS sequence"/>
</dbReference>
<feature type="transmembrane region" description="Helical" evidence="7">
    <location>
        <begin position="245"/>
        <end position="263"/>
    </location>
</feature>
<dbReference type="InterPro" id="IPR051327">
    <property type="entry name" value="MATE_MepA_subfamily"/>
</dbReference>
<evidence type="ECO:0000256" key="4">
    <source>
        <dbReference type="ARBA" id="ARBA00022692"/>
    </source>
</evidence>
<protein>
    <submittedName>
        <fullName evidence="8">MATE family efflux transporter</fullName>
    </submittedName>
</protein>
<feature type="transmembrane region" description="Helical" evidence="7">
    <location>
        <begin position="51"/>
        <end position="73"/>
    </location>
</feature>
<feature type="transmembrane region" description="Helical" evidence="7">
    <location>
        <begin position="94"/>
        <end position="115"/>
    </location>
</feature>
<keyword evidence="2" id="KW-0813">Transport</keyword>
<feature type="transmembrane region" description="Helical" evidence="7">
    <location>
        <begin position="393"/>
        <end position="412"/>
    </location>
</feature>
<dbReference type="PIRSF" id="PIRSF006603">
    <property type="entry name" value="DinF"/>
    <property type="match status" value="1"/>
</dbReference>
<accession>A0ABW5DYW2</accession>
<feature type="transmembrane region" description="Helical" evidence="7">
    <location>
        <begin position="418"/>
        <end position="437"/>
    </location>
</feature>